<accession>A0ABT2P8W8</accession>
<dbReference type="Proteomes" id="UP001300496">
    <property type="component" value="Unassembled WGS sequence"/>
</dbReference>
<feature type="transmembrane region" description="Helical" evidence="3">
    <location>
        <begin position="154"/>
        <end position="170"/>
    </location>
</feature>
<gene>
    <name evidence="5" type="ORF">N4R40_01715</name>
</gene>
<sequence length="171" mass="17481">MTVVIIGTSLGASSTSPALLLVAAYLYLAIISVALTVIDMSTHRLPNRIVLPAYGVFGAAFVAVCVMGEPWQSALRAGACGALYFAFLCALRALSARGMGGGDVKLAGALGMALGWMGWGAFALGVVSAFVLGGLAATILLALRRGSGRTRIPFGPYLLAGAWIGIHVAVR</sequence>
<dbReference type="RefSeq" id="WP_261605643.1">
    <property type="nucleotide sequence ID" value="NZ_JAODOR010000003.1"/>
</dbReference>
<evidence type="ECO:0000313" key="6">
    <source>
        <dbReference type="Proteomes" id="UP001300496"/>
    </source>
</evidence>
<protein>
    <submittedName>
        <fullName evidence="5">A24 family peptidase</fullName>
    </submittedName>
</protein>
<keyword evidence="3" id="KW-1133">Transmembrane helix</keyword>
<feature type="domain" description="Prepilin type IV endopeptidase peptidase" evidence="4">
    <location>
        <begin position="27"/>
        <end position="135"/>
    </location>
</feature>
<dbReference type="EMBL" id="JAODOR010000003">
    <property type="protein sequence ID" value="MCT9001084.1"/>
    <property type="molecule type" value="Genomic_DNA"/>
</dbReference>
<feature type="transmembrane region" description="Helical" evidence="3">
    <location>
        <begin position="116"/>
        <end position="142"/>
    </location>
</feature>
<dbReference type="PANTHER" id="PTHR30487">
    <property type="entry name" value="TYPE 4 PREPILIN-LIKE PROTEINS LEADER PEPTIDE-PROCESSING ENZYME"/>
    <property type="match status" value="1"/>
</dbReference>
<keyword evidence="6" id="KW-1185">Reference proteome</keyword>
<evidence type="ECO:0000313" key="5">
    <source>
        <dbReference type="EMBL" id="MCT9001084.1"/>
    </source>
</evidence>
<dbReference type="InterPro" id="IPR050882">
    <property type="entry name" value="Prepilin_peptidase/N-MTase"/>
</dbReference>
<reference evidence="5 6" key="1">
    <citation type="journal article" date="2024" name="Int. J. Syst. Evol. Microbiol.">
        <title>Microbacterium memoriense sp. nov., a member of the Actinomycetota from marine beach sediment of the north coast of Portugal.</title>
        <authorList>
            <person name="Santos J.D.N.D."/>
            <person name="Klimek D."/>
            <person name="Calusinska M."/>
            <person name="Lobo-da-Cunha A."/>
            <person name="Catita J."/>
            <person name="Goncalves H."/>
            <person name="Gonzalez I."/>
            <person name="Lage O.M."/>
        </authorList>
    </citation>
    <scope>NUCLEOTIDE SEQUENCE [LARGE SCALE GENOMIC DNA]</scope>
    <source>
        <strain evidence="5 6">PMIC_1C1B</strain>
    </source>
</reference>
<organism evidence="5 6">
    <name type="scientific">Microbacterium memoriense</name>
    <dbReference type="NCBI Taxonomy" id="2978350"/>
    <lineage>
        <taxon>Bacteria</taxon>
        <taxon>Bacillati</taxon>
        <taxon>Actinomycetota</taxon>
        <taxon>Actinomycetes</taxon>
        <taxon>Micrococcales</taxon>
        <taxon>Microbacteriaceae</taxon>
        <taxon>Microbacterium</taxon>
    </lineage>
</organism>
<dbReference type="PANTHER" id="PTHR30487:SF0">
    <property type="entry name" value="PREPILIN LEADER PEPTIDASE_N-METHYLTRANSFERASE-RELATED"/>
    <property type="match status" value="1"/>
</dbReference>
<dbReference type="Pfam" id="PF01478">
    <property type="entry name" value="Peptidase_A24"/>
    <property type="match status" value="1"/>
</dbReference>
<dbReference type="InterPro" id="IPR014032">
    <property type="entry name" value="Peptidase_A24A_bac"/>
</dbReference>
<evidence type="ECO:0000256" key="1">
    <source>
        <dbReference type="ARBA" id="ARBA00005801"/>
    </source>
</evidence>
<dbReference type="Gene3D" id="1.20.120.1220">
    <property type="match status" value="1"/>
</dbReference>
<comment type="similarity">
    <text evidence="1 2">Belongs to the peptidase A24 family.</text>
</comment>
<comment type="caution">
    <text evidence="5">The sequence shown here is derived from an EMBL/GenBank/DDBJ whole genome shotgun (WGS) entry which is preliminary data.</text>
</comment>
<name>A0ABT2P8W8_9MICO</name>
<dbReference type="PRINTS" id="PR00864">
    <property type="entry name" value="PREPILNPTASE"/>
</dbReference>
<evidence type="ECO:0000259" key="4">
    <source>
        <dbReference type="Pfam" id="PF01478"/>
    </source>
</evidence>
<keyword evidence="3" id="KW-0472">Membrane</keyword>
<keyword evidence="3" id="KW-0812">Transmembrane</keyword>
<proteinExistence type="inferred from homology"/>
<feature type="transmembrane region" description="Helical" evidence="3">
    <location>
        <begin position="74"/>
        <end position="96"/>
    </location>
</feature>
<dbReference type="InterPro" id="IPR000045">
    <property type="entry name" value="Prepilin_IV_endopep_pep"/>
</dbReference>
<evidence type="ECO:0000256" key="3">
    <source>
        <dbReference type="SAM" id="Phobius"/>
    </source>
</evidence>
<evidence type="ECO:0000256" key="2">
    <source>
        <dbReference type="RuleBase" id="RU003793"/>
    </source>
</evidence>
<feature type="transmembrane region" description="Helical" evidence="3">
    <location>
        <begin position="18"/>
        <end position="37"/>
    </location>
</feature>
<feature type="transmembrane region" description="Helical" evidence="3">
    <location>
        <begin position="49"/>
        <end position="67"/>
    </location>
</feature>